<dbReference type="EMBL" id="HBGW01017602">
    <property type="protein sequence ID" value="CAD9526323.1"/>
    <property type="molecule type" value="Transcribed_RNA"/>
</dbReference>
<accession>A0A6U9WME5</accession>
<evidence type="ECO:0000313" key="3">
    <source>
        <dbReference type="EMBL" id="CAD9526323.1"/>
    </source>
</evidence>
<proteinExistence type="predicted"/>
<dbReference type="SUPFAM" id="SSF48113">
    <property type="entry name" value="Heme-dependent peroxidases"/>
    <property type="match status" value="1"/>
</dbReference>
<name>A0A6U9WME5_9DINO</name>
<keyword evidence="2" id="KW-1133">Transmembrane helix</keyword>
<dbReference type="InterPro" id="IPR010255">
    <property type="entry name" value="Haem_peroxidase_sf"/>
</dbReference>
<dbReference type="AlphaFoldDB" id="A0A6U9WME5"/>
<dbReference type="GO" id="GO:0004601">
    <property type="term" value="F:peroxidase activity"/>
    <property type="evidence" value="ECO:0007669"/>
    <property type="project" value="InterPro"/>
</dbReference>
<protein>
    <submittedName>
        <fullName evidence="3">Uncharacterized protein</fullName>
    </submittedName>
</protein>
<feature type="region of interest" description="Disordered" evidence="1">
    <location>
        <begin position="107"/>
        <end position="142"/>
    </location>
</feature>
<reference evidence="3" key="1">
    <citation type="submission" date="2021-01" db="EMBL/GenBank/DDBJ databases">
        <authorList>
            <person name="Corre E."/>
            <person name="Pelletier E."/>
            <person name="Niang G."/>
            <person name="Scheremetjew M."/>
            <person name="Finn R."/>
            <person name="Kale V."/>
            <person name="Holt S."/>
            <person name="Cochrane G."/>
            <person name="Meng A."/>
            <person name="Brown T."/>
            <person name="Cohen L."/>
        </authorList>
    </citation>
    <scope>NUCLEOTIDE SEQUENCE</scope>
    <source>
        <strain evidence="3">RCC3387</strain>
    </source>
</reference>
<keyword evidence="2" id="KW-0812">Transmembrane</keyword>
<sequence>MRLTTDMALVSDENFKQIVTEFEQNQDALDNAFAQAWFQLMTNGGKWAKNQRCTTPEATELFSRVKAGEPASMVAPHQPLGNGPFVGIAIASGVVTGALVAGGVLAARRTRPRRKKDSLTSSSDSDQEYQDGMQPGSSDERC</sequence>
<evidence type="ECO:0000256" key="2">
    <source>
        <dbReference type="SAM" id="Phobius"/>
    </source>
</evidence>
<organism evidence="3">
    <name type="scientific">Zooxanthella nutricula</name>
    <dbReference type="NCBI Taxonomy" id="1333877"/>
    <lineage>
        <taxon>Eukaryota</taxon>
        <taxon>Sar</taxon>
        <taxon>Alveolata</taxon>
        <taxon>Dinophyceae</taxon>
        <taxon>Peridiniales</taxon>
        <taxon>Peridiniales incertae sedis</taxon>
        <taxon>Zooxanthella</taxon>
    </lineage>
</organism>
<dbReference type="GO" id="GO:0020037">
    <property type="term" value="F:heme binding"/>
    <property type="evidence" value="ECO:0007669"/>
    <property type="project" value="InterPro"/>
</dbReference>
<dbReference type="GO" id="GO:0006979">
    <property type="term" value="P:response to oxidative stress"/>
    <property type="evidence" value="ECO:0007669"/>
    <property type="project" value="InterPro"/>
</dbReference>
<dbReference type="Gene3D" id="1.10.420.10">
    <property type="entry name" value="Peroxidase, domain 2"/>
    <property type="match status" value="1"/>
</dbReference>
<keyword evidence="2" id="KW-0472">Membrane</keyword>
<evidence type="ECO:0000256" key="1">
    <source>
        <dbReference type="SAM" id="MobiDB-lite"/>
    </source>
</evidence>
<gene>
    <name evidence="3" type="ORF">BRAN1462_LOCUS11146</name>
</gene>
<feature type="transmembrane region" description="Helical" evidence="2">
    <location>
        <begin position="85"/>
        <end position="107"/>
    </location>
</feature>